<keyword evidence="1" id="KW-1133">Transmembrane helix</keyword>
<keyword evidence="1" id="KW-0472">Membrane</keyword>
<dbReference type="HOGENOM" id="CLU_638161_0_0_1"/>
<evidence type="ECO:0000313" key="3">
    <source>
        <dbReference type="EMBL" id="CAR99856.1"/>
    </source>
</evidence>
<dbReference type="Gene3D" id="1.20.120.1880">
    <property type="entry name" value="Nucleoporin, helical C-terminal domain"/>
    <property type="match status" value="1"/>
</dbReference>
<sequence length="430" mass="49946">MQKFQEQRLLQQNSIELSYGKLGGNKNIVEIDETNLHSKKYGIEKRTPDDWVLGGVDLSTGRVFVKRVVNRTGKVLVPLLQASVDQNSVVYSDEWKNYSQLKDYFTQNYTVCQKTQFVKEALSDLGNEELLAELDCSILSLRELLLRFVIPFNMLEILLQMFYESGFYISEELITNIWADIIRNETRISNNNYRMLAETMRKLFEQFGNTHFFPKKCILLCFLTMEMGRTPMIIFEHILPAIQVTEHELMGIINERFPDKSFAKLEHSKKLHICELMNSLSDSTIKKCQQQQSIYRFRRTCSDSLKFGTWILYIMGCIFIASMNDGIIITSSALSNGTSNGTINATLLQVFEQINHHTIGMSTVMIQLTTIFIPTNAIYFFQAVFELYKFYYLMPLKIPYDNLYFASIKTFCYLSNSKFFFLKSITNIIT</sequence>
<dbReference type="InterPro" id="IPR024445">
    <property type="entry name" value="Tnp_ISXO2-like"/>
</dbReference>
<evidence type="ECO:0000313" key="4">
    <source>
        <dbReference type="Proteomes" id="UP000008549"/>
    </source>
</evidence>
<accession>B6IIX6</accession>
<dbReference type="Proteomes" id="UP000008549">
    <property type="component" value="Unassembled WGS sequence"/>
</dbReference>
<gene>
    <name evidence="3 5" type="ORF">CBG26545</name>
    <name evidence="3" type="ORF">CBG_26545</name>
</gene>
<protein>
    <submittedName>
        <fullName evidence="3">Protein CBG26545</fullName>
    </submittedName>
</protein>
<feature type="domain" description="ISXO2-like transposase" evidence="2">
    <location>
        <begin position="21"/>
        <end position="149"/>
    </location>
</feature>
<dbReference type="InterPro" id="IPR042538">
    <property type="entry name" value="Nucleoporin_Nup155_C_3"/>
</dbReference>
<dbReference type="Pfam" id="PF12762">
    <property type="entry name" value="DDE_Tnp_IS1595"/>
    <property type="match status" value="1"/>
</dbReference>
<reference evidence="3 4" key="2">
    <citation type="journal article" date="2011" name="PLoS Genet.">
        <title>Caenorhabditis briggsae recombinant inbred line genotypes reveal inter-strain incompatibility and the evolution of recombination.</title>
        <authorList>
            <person name="Ross J.A."/>
            <person name="Koboldt D.C."/>
            <person name="Staisch J.E."/>
            <person name="Chamberlin H.M."/>
            <person name="Gupta B.P."/>
            <person name="Miller R.D."/>
            <person name="Baird S.E."/>
            <person name="Haag E.S."/>
        </authorList>
    </citation>
    <scope>NUCLEOTIDE SEQUENCE [LARGE SCALE GENOMIC DNA]</scope>
    <source>
        <strain evidence="3 4">AF16</strain>
    </source>
</reference>
<dbReference type="PANTHER" id="PTHR47163:SF2">
    <property type="entry name" value="SI:DKEY-17M8.2"/>
    <property type="match status" value="1"/>
</dbReference>
<evidence type="ECO:0000256" key="1">
    <source>
        <dbReference type="SAM" id="Phobius"/>
    </source>
</evidence>
<dbReference type="InterPro" id="IPR053164">
    <property type="entry name" value="IS1016-like_transposase"/>
</dbReference>
<feature type="transmembrane region" description="Helical" evidence="1">
    <location>
        <begin position="307"/>
        <end position="329"/>
    </location>
</feature>
<dbReference type="RefSeq" id="XP_045099417.1">
    <property type="nucleotide sequence ID" value="XM_045236423.1"/>
</dbReference>
<dbReference type="PANTHER" id="PTHR47163">
    <property type="entry name" value="DDE_TNP_IS1595 DOMAIN-CONTAINING PROTEIN"/>
    <property type="match status" value="1"/>
</dbReference>
<keyword evidence="4" id="KW-1185">Reference proteome</keyword>
<dbReference type="KEGG" id="cbr:CBG_26545"/>
<dbReference type="GeneID" id="68918023"/>
<reference evidence="3 4" key="1">
    <citation type="journal article" date="2003" name="PLoS Biol.">
        <title>The genome sequence of Caenorhabditis briggsae: a platform for comparative genomics.</title>
        <authorList>
            <person name="Stein L.D."/>
            <person name="Bao Z."/>
            <person name="Blasiar D."/>
            <person name="Blumenthal T."/>
            <person name="Brent M.R."/>
            <person name="Chen N."/>
            <person name="Chinwalla A."/>
            <person name="Clarke L."/>
            <person name="Clee C."/>
            <person name="Coghlan A."/>
            <person name="Coulson A."/>
            <person name="D'Eustachio P."/>
            <person name="Fitch D.H."/>
            <person name="Fulton L.A."/>
            <person name="Fulton R.E."/>
            <person name="Griffiths-Jones S."/>
            <person name="Harris T.W."/>
            <person name="Hillier L.W."/>
            <person name="Kamath R."/>
            <person name="Kuwabara P.E."/>
            <person name="Mardis E.R."/>
            <person name="Marra M.A."/>
            <person name="Miner T.L."/>
            <person name="Minx P."/>
            <person name="Mullikin J.C."/>
            <person name="Plumb R.W."/>
            <person name="Rogers J."/>
            <person name="Schein J.E."/>
            <person name="Sohrmann M."/>
            <person name="Spieth J."/>
            <person name="Stajich J.E."/>
            <person name="Wei C."/>
            <person name="Willey D."/>
            <person name="Wilson R.K."/>
            <person name="Durbin R."/>
            <person name="Waterston R.H."/>
        </authorList>
    </citation>
    <scope>NUCLEOTIDE SEQUENCE [LARGE SCALE GENOMIC DNA]</scope>
    <source>
        <strain evidence="3 4">AF16</strain>
    </source>
</reference>
<dbReference type="CTD" id="68918023"/>
<name>B6IIX6_CAEBR</name>
<dbReference type="STRING" id="6238.B6IIX6"/>
<dbReference type="EMBL" id="HE600980">
    <property type="protein sequence ID" value="CAR99856.1"/>
    <property type="molecule type" value="Genomic_DNA"/>
</dbReference>
<feature type="transmembrane region" description="Helical" evidence="1">
    <location>
        <begin position="364"/>
        <end position="388"/>
    </location>
</feature>
<dbReference type="eggNOG" id="ENOG502S2X3">
    <property type="taxonomic scope" value="Eukaryota"/>
</dbReference>
<evidence type="ECO:0000313" key="5">
    <source>
        <dbReference type="WormBase" id="CBG26545"/>
    </source>
</evidence>
<dbReference type="WormBase" id="CBG26545">
    <property type="protein sequence ID" value="CBP47974"/>
    <property type="gene ID" value="WBGene00087959"/>
</dbReference>
<evidence type="ECO:0000259" key="2">
    <source>
        <dbReference type="SMART" id="SM01126"/>
    </source>
</evidence>
<dbReference type="InParanoid" id="B6IIX6"/>
<keyword evidence="1" id="KW-0812">Transmembrane</keyword>
<dbReference type="SMART" id="SM01126">
    <property type="entry name" value="DDE_Tnp_IS1595"/>
    <property type="match status" value="1"/>
</dbReference>
<dbReference type="AlphaFoldDB" id="B6IIX6"/>
<organism evidence="3 4">
    <name type="scientific">Caenorhabditis briggsae</name>
    <dbReference type="NCBI Taxonomy" id="6238"/>
    <lineage>
        <taxon>Eukaryota</taxon>
        <taxon>Metazoa</taxon>
        <taxon>Ecdysozoa</taxon>
        <taxon>Nematoda</taxon>
        <taxon>Chromadorea</taxon>
        <taxon>Rhabditida</taxon>
        <taxon>Rhabditina</taxon>
        <taxon>Rhabditomorpha</taxon>
        <taxon>Rhabditoidea</taxon>
        <taxon>Rhabditidae</taxon>
        <taxon>Peloderinae</taxon>
        <taxon>Caenorhabditis</taxon>
    </lineage>
</organism>
<proteinExistence type="predicted"/>